<dbReference type="Gene3D" id="2.60.120.10">
    <property type="entry name" value="Jelly Rolls"/>
    <property type="match status" value="1"/>
</dbReference>
<gene>
    <name evidence="5" type="ORF">J0A67_19985</name>
</gene>
<dbReference type="Proteomes" id="UP000664698">
    <property type="component" value="Unassembled WGS sequence"/>
</dbReference>
<dbReference type="InterPro" id="IPR014710">
    <property type="entry name" value="RmlC-like_jellyroll"/>
</dbReference>
<dbReference type="PROSITE" id="PS50042">
    <property type="entry name" value="CNMP_BINDING_3"/>
    <property type="match status" value="1"/>
</dbReference>
<dbReference type="Pfam" id="PF00027">
    <property type="entry name" value="cNMP_binding"/>
    <property type="match status" value="1"/>
</dbReference>
<dbReference type="Gene3D" id="1.10.287.130">
    <property type="match status" value="1"/>
</dbReference>
<evidence type="ECO:0000259" key="3">
    <source>
        <dbReference type="PROSITE" id="PS50042"/>
    </source>
</evidence>
<dbReference type="CDD" id="cd00038">
    <property type="entry name" value="CAP_ED"/>
    <property type="match status" value="1"/>
</dbReference>
<dbReference type="PANTHER" id="PTHR43065:SF48">
    <property type="entry name" value="HISTIDINE KINASE"/>
    <property type="match status" value="1"/>
</dbReference>
<dbReference type="InterPro" id="IPR003594">
    <property type="entry name" value="HATPase_dom"/>
</dbReference>
<dbReference type="InterPro" id="IPR036890">
    <property type="entry name" value="HATPase_C_sf"/>
</dbReference>
<dbReference type="SMART" id="SM00100">
    <property type="entry name" value="cNMP"/>
    <property type="match status" value="1"/>
</dbReference>
<accession>A0ABS3BVR8</accession>
<dbReference type="InterPro" id="IPR000595">
    <property type="entry name" value="cNMP-bd_dom"/>
</dbReference>
<dbReference type="SMART" id="SM00387">
    <property type="entry name" value="HATPase_c"/>
    <property type="match status" value="1"/>
</dbReference>
<organism evidence="5 6">
    <name type="scientific">Algoriphagus aestuariicola</name>
    <dbReference type="NCBI Taxonomy" id="1852016"/>
    <lineage>
        <taxon>Bacteria</taxon>
        <taxon>Pseudomonadati</taxon>
        <taxon>Bacteroidota</taxon>
        <taxon>Cytophagia</taxon>
        <taxon>Cytophagales</taxon>
        <taxon>Cyclobacteriaceae</taxon>
        <taxon>Algoriphagus</taxon>
    </lineage>
</organism>
<dbReference type="InterPro" id="IPR004358">
    <property type="entry name" value="Sig_transdc_His_kin-like_C"/>
</dbReference>
<feature type="domain" description="Cyclic nucleotide-binding" evidence="3">
    <location>
        <begin position="17"/>
        <end position="136"/>
    </location>
</feature>
<evidence type="ECO:0000313" key="5">
    <source>
        <dbReference type="EMBL" id="MBN7803165.1"/>
    </source>
</evidence>
<dbReference type="PRINTS" id="PR00344">
    <property type="entry name" value="BCTRLSENSOR"/>
</dbReference>
<dbReference type="InterPro" id="IPR018490">
    <property type="entry name" value="cNMP-bd_dom_sf"/>
</dbReference>
<keyword evidence="6" id="KW-1185">Reference proteome</keyword>
<comment type="caution">
    <text evidence="5">The sequence shown here is derived from an EMBL/GenBank/DDBJ whole genome shotgun (WGS) entry which is preliminary data.</text>
</comment>
<sequence>MGNDEKKDFERLRLIPDFHEVPDAQLDWLLQNSHSIELQKGDFLFQPNTPSRHLHIVLSGALELYVLYGSNKRTLNHFDKGSTLGQFPLLKETEFTAYCQASLPSRILSFPISEFQNLLTMHEELTEALVSSRTTKPRKVSFQTLQNQKLISLGKLTAGLSHELNHPINSIQRDSAELNRIFSKGGIERLLIQDSELNERDQSLLKDAVSGWMHQIPDTTISSVEIQQVEKQWLKRLIEWGMKNPSDAAEVFTDTKVDPEELEDWLKKIKPALAETWLTGLQQLLQSQLLVTNISIAAERIKELIQTVKSFSRIDRETTQRELDLVSEIRDTLSLLQHKIKAIKAKVIFPQTEGPILIHGSGGELNQVWTNLIANALDAMEAIPNPQLQIRIRRENSQVSVKITDNGSGIPEDILFKIFDPFFTTKGLGKGTGLGLDLVRQIVEKHGGEISVESKTGETTFDVRLPLG</sequence>
<reference evidence="5 6" key="1">
    <citation type="submission" date="2021-03" db="EMBL/GenBank/DDBJ databases">
        <title>novel species isolated from a fishpond in China.</title>
        <authorList>
            <person name="Lu H."/>
            <person name="Cai Z."/>
        </authorList>
    </citation>
    <scope>NUCLEOTIDE SEQUENCE [LARGE SCALE GENOMIC DNA]</scope>
    <source>
        <strain evidence="5 6">JCM 31546</strain>
    </source>
</reference>
<evidence type="ECO:0000259" key="4">
    <source>
        <dbReference type="PROSITE" id="PS50109"/>
    </source>
</evidence>
<dbReference type="EC" id="2.7.13.3" evidence="2"/>
<dbReference type="InterPro" id="IPR005467">
    <property type="entry name" value="His_kinase_dom"/>
</dbReference>
<dbReference type="Gene3D" id="3.30.565.10">
    <property type="entry name" value="Histidine kinase-like ATPase, C-terminal domain"/>
    <property type="match status" value="1"/>
</dbReference>
<evidence type="ECO:0000256" key="2">
    <source>
        <dbReference type="ARBA" id="ARBA00012438"/>
    </source>
</evidence>
<name>A0ABS3BVR8_9BACT</name>
<comment type="catalytic activity">
    <reaction evidence="1">
        <text>ATP + protein L-histidine = ADP + protein N-phospho-L-histidine.</text>
        <dbReference type="EC" id="2.7.13.3"/>
    </reaction>
</comment>
<proteinExistence type="predicted"/>
<dbReference type="PANTHER" id="PTHR43065">
    <property type="entry name" value="SENSOR HISTIDINE KINASE"/>
    <property type="match status" value="1"/>
</dbReference>
<protein>
    <recommendedName>
        <fullName evidence="2">histidine kinase</fullName>
        <ecNumber evidence="2">2.7.13.3</ecNumber>
    </recommendedName>
</protein>
<dbReference type="RefSeq" id="WP_206571161.1">
    <property type="nucleotide sequence ID" value="NZ_JAFKCW010000005.1"/>
</dbReference>
<dbReference type="Pfam" id="PF02518">
    <property type="entry name" value="HATPase_c"/>
    <property type="match status" value="1"/>
</dbReference>
<dbReference type="PROSITE" id="PS50109">
    <property type="entry name" value="HIS_KIN"/>
    <property type="match status" value="1"/>
</dbReference>
<evidence type="ECO:0000256" key="1">
    <source>
        <dbReference type="ARBA" id="ARBA00000085"/>
    </source>
</evidence>
<evidence type="ECO:0000313" key="6">
    <source>
        <dbReference type="Proteomes" id="UP000664698"/>
    </source>
</evidence>
<feature type="domain" description="Histidine kinase" evidence="4">
    <location>
        <begin position="298"/>
        <end position="468"/>
    </location>
</feature>
<dbReference type="SUPFAM" id="SSF55874">
    <property type="entry name" value="ATPase domain of HSP90 chaperone/DNA topoisomerase II/histidine kinase"/>
    <property type="match status" value="1"/>
</dbReference>
<dbReference type="SUPFAM" id="SSF51206">
    <property type="entry name" value="cAMP-binding domain-like"/>
    <property type="match status" value="1"/>
</dbReference>
<dbReference type="EMBL" id="JAFKCW010000005">
    <property type="protein sequence ID" value="MBN7803165.1"/>
    <property type="molecule type" value="Genomic_DNA"/>
</dbReference>